<dbReference type="EMBL" id="JANBVB010000375">
    <property type="protein sequence ID" value="KAJ2894719.1"/>
    <property type="molecule type" value="Genomic_DNA"/>
</dbReference>
<evidence type="ECO:0000313" key="1">
    <source>
        <dbReference type="EMBL" id="KAJ2894719.1"/>
    </source>
</evidence>
<organism evidence="1 2">
    <name type="scientific">Coemansia aciculifera</name>
    <dbReference type="NCBI Taxonomy" id="417176"/>
    <lineage>
        <taxon>Eukaryota</taxon>
        <taxon>Fungi</taxon>
        <taxon>Fungi incertae sedis</taxon>
        <taxon>Zoopagomycota</taxon>
        <taxon>Kickxellomycotina</taxon>
        <taxon>Kickxellomycetes</taxon>
        <taxon>Kickxellales</taxon>
        <taxon>Kickxellaceae</taxon>
        <taxon>Coemansia</taxon>
    </lineage>
</organism>
<accession>A0ACC1M587</accession>
<keyword evidence="2" id="KW-1185">Reference proteome</keyword>
<gene>
    <name evidence="1" type="ORF">IWW38_002487</name>
</gene>
<proteinExistence type="predicted"/>
<comment type="caution">
    <text evidence="1">The sequence shown here is derived from an EMBL/GenBank/DDBJ whole genome shotgun (WGS) entry which is preliminary data.</text>
</comment>
<protein>
    <submittedName>
        <fullName evidence="1">Uncharacterized protein</fullName>
    </submittedName>
</protein>
<reference evidence="1" key="1">
    <citation type="submission" date="2022-07" db="EMBL/GenBank/DDBJ databases">
        <title>Phylogenomic reconstructions and comparative analyses of Kickxellomycotina fungi.</title>
        <authorList>
            <person name="Reynolds N.K."/>
            <person name="Stajich J.E."/>
            <person name="Barry K."/>
            <person name="Grigoriev I.V."/>
            <person name="Crous P."/>
            <person name="Smith M.E."/>
        </authorList>
    </citation>
    <scope>NUCLEOTIDE SEQUENCE</scope>
    <source>
        <strain evidence="1">CBS 190363</strain>
    </source>
</reference>
<dbReference type="Proteomes" id="UP001139981">
    <property type="component" value="Unassembled WGS sequence"/>
</dbReference>
<name>A0ACC1M587_9FUNG</name>
<feature type="non-terminal residue" evidence="1">
    <location>
        <position position="1501"/>
    </location>
</feature>
<evidence type="ECO:0000313" key="2">
    <source>
        <dbReference type="Proteomes" id="UP001139981"/>
    </source>
</evidence>
<sequence>MLLVFEEAAYAALGSPGDREMFIFKWLSNLDTHLEHVATKELLKPTQERLELVLLEIATIPTTSGEKTSSSWLGGGGANAQRQKSTSGILATVPKPSRVVRDLVAKCLARVYEVGQMHQMATTLYAIQTVLQMKRRLVERETRLAALVIGGVLFEALAAKAGFRLLSSFNDFLALMLKSIRSSDDCVAVRVEATRALAKLVQAAGKTMSEVQAKDVVRCLRANLGHRSPLLVLASASALEALIVNTPFMRSENHQQFDPESLVTALVPLLATSVLVVRRALARLVAVVIAHNVSVVNLQQHLPATRLVDPAARAIARTMPKHDAVTQRPASASASPVIRASLESTAAVATDNAAGVTGRLSSDDINITSHHQQQQESPPPPPHPPARSASATSSALDTPTLGRALQWLGHAFVRSSASRELRAGIIDAYAALFDELGAWVVESQYSVIASHVLATLAAATQVPASSAIDARTRAPRAGLTHAIGTPANLPPVTANDSMQVVVGLVGALDARAEADLLALRNMCAWLLRVPLAQRLLTESAKRMAAQWIWDRWLAGPLPAEVQAVVAGGGGEASTLIPWRTNSSSNPSSSSGEVAVLVALHEWRMLVEDLGESSRSLDVFESLAADDSDNLCWVVPLERWLADSNEAVRINAAAALSALLRNDPGRLPRVLSTLISRFQQLCAHCATHSSLDAMRRTLGYAYAIAGVIGNESSDSLLMNVPLDLVEWVHSIALRLLNAAYQRTEPEIIAHDSTARGLGGGSAAADPAGVASTLGVAPSGKTTASNLRRRGNSRATGDSVALTNTRMAAGWILMAGLTSLGPDFVASRAATQWMPLWMTALPDGSNPLGGFMTGEMSWPLRAHCLQSRAMALSHLVCFLRTCQPDNCVLSNEDLRRVVASLKSTLMFVDNALDAPPPPPPLTTGSVARRVSVAIEVVDPARPTNQLPMQTSLLVSHMQVRLRVVECLQTLVMQQPGLVVTAMTLPTVRLIELAIGSIDNLYEMLGTRMGVSYSRHTVATTKDSSAAMLSPALSVSSVSTGPAIDRNAEQDTGFSANAATCLRGFRSGPWGYEAETGTTTLLQDIVVGLESGSSSSSLSSSLGLASGDMDFGSSCAMRAADHDWLSALCSMPDAFERTQPIQRCQSAESTGLLKSSPPIYTCLVDASIQLFGRLFPALSENAQLTVLDGLVLQLNGLPFNSHRYAAVLTNILAALYAAIRGVTLARSSSSSKVLLEVAPRVARAMVDVARAALVLPSAAHRLVAGEVIGCLAAVTRDATAAYLPSLMDHLTSQAIRSRDRFARAGAAIALGSLYSRAGSIVALGTLRQVVVLLHSLASDKDPIVHSWAIAALAEAAMSAGYMFEPYARDTFQMALKLFLSDSHAMPLHASALWIRGRENAPAALPADCAGSHDRVLPLRTATDLHAWTRQVESGLATVTSLGAITAYGRDAAIVHPNSTSHHGRSADEQRHAAAALAAPDPDYSFVCARADVDAFDARAALGHL</sequence>